<evidence type="ECO:0000313" key="4">
    <source>
        <dbReference type="Proteomes" id="UP000442694"/>
    </source>
</evidence>
<reference evidence="3 4" key="1">
    <citation type="submission" date="2019-10" db="EMBL/GenBank/DDBJ databases">
        <title>New genus of Silvanigrellaceae.</title>
        <authorList>
            <person name="Pitt A."/>
            <person name="Hahn M.W."/>
        </authorList>
    </citation>
    <scope>NUCLEOTIDE SEQUENCE [LARGE SCALE GENOMIC DNA]</scope>
    <source>
        <strain evidence="3 4">33A1-SZDP</strain>
    </source>
</reference>
<evidence type="ECO:0000259" key="2">
    <source>
        <dbReference type="Pfam" id="PF18153"/>
    </source>
</evidence>
<sequence>MKKEMIDRLTIAVGIISFILFIIIKNLNYTDLENSYKELISIILSSITIAILFKYLFTKFIWKYIPYSFKLFGVPYLEGDWEGSIETTYQENESSNLSKNKDINVKITQPDIFIIKVTLSTNGSISHSYGEYIEVKEDGSIYLNYSYCNDQDATVREKSPIHYGSARCKLEIKEDLLNLNGNYWTDRKTTGVIRLQKRKCFKSIERN</sequence>
<name>A0A833JHW7_9BACT</name>
<feature type="transmembrane region" description="Helical" evidence="1">
    <location>
        <begin position="39"/>
        <end position="57"/>
    </location>
</feature>
<dbReference type="RefSeq" id="WP_152211673.1">
    <property type="nucleotide sequence ID" value="NZ_WFLN01000004.1"/>
</dbReference>
<keyword evidence="1" id="KW-0472">Membrane</keyword>
<keyword evidence="1" id="KW-0812">Transmembrane</keyword>
<evidence type="ECO:0000256" key="1">
    <source>
        <dbReference type="SAM" id="Phobius"/>
    </source>
</evidence>
<accession>A0A833JHW7</accession>
<comment type="caution">
    <text evidence="3">The sequence shown here is derived from an EMBL/GenBank/DDBJ whole genome shotgun (WGS) entry which is preliminary data.</text>
</comment>
<keyword evidence="1" id="KW-1133">Transmembrane helix</keyword>
<dbReference type="AlphaFoldDB" id="A0A833JHW7"/>
<dbReference type="Proteomes" id="UP000442694">
    <property type="component" value="Unassembled WGS sequence"/>
</dbReference>
<organism evidence="3 4">
    <name type="scientific">Fluviispira multicolorata</name>
    <dbReference type="NCBI Taxonomy" id="2654512"/>
    <lineage>
        <taxon>Bacteria</taxon>
        <taxon>Pseudomonadati</taxon>
        <taxon>Bdellovibrionota</taxon>
        <taxon>Oligoflexia</taxon>
        <taxon>Silvanigrellales</taxon>
        <taxon>Silvanigrellaceae</taxon>
        <taxon>Fluviispira</taxon>
    </lineage>
</organism>
<dbReference type="EMBL" id="WFLN01000004">
    <property type="protein sequence ID" value="KAB8033587.1"/>
    <property type="molecule type" value="Genomic_DNA"/>
</dbReference>
<feature type="transmembrane region" description="Helical" evidence="1">
    <location>
        <begin position="9"/>
        <end position="27"/>
    </location>
</feature>
<feature type="domain" description="CD-NTase-associated protein 15" evidence="2">
    <location>
        <begin position="74"/>
        <end position="197"/>
    </location>
</feature>
<protein>
    <recommendedName>
        <fullName evidence="2">CD-NTase-associated protein 15 domain-containing protein</fullName>
    </recommendedName>
</protein>
<evidence type="ECO:0000313" key="3">
    <source>
        <dbReference type="EMBL" id="KAB8033587.1"/>
    </source>
</evidence>
<dbReference type="InterPro" id="IPR041208">
    <property type="entry name" value="Cap15"/>
</dbReference>
<keyword evidence="4" id="KW-1185">Reference proteome</keyword>
<dbReference type="Pfam" id="PF18153">
    <property type="entry name" value="Cap15_CD_rec"/>
    <property type="match status" value="1"/>
</dbReference>
<proteinExistence type="predicted"/>
<gene>
    <name evidence="3" type="ORF">GCL57_02445</name>
</gene>